<proteinExistence type="predicted"/>
<gene>
    <name evidence="2" type="ORF">NQ318_003244</name>
</gene>
<organism evidence="2 3">
    <name type="scientific">Aromia moschata</name>
    <dbReference type="NCBI Taxonomy" id="1265417"/>
    <lineage>
        <taxon>Eukaryota</taxon>
        <taxon>Metazoa</taxon>
        <taxon>Ecdysozoa</taxon>
        <taxon>Arthropoda</taxon>
        <taxon>Hexapoda</taxon>
        <taxon>Insecta</taxon>
        <taxon>Pterygota</taxon>
        <taxon>Neoptera</taxon>
        <taxon>Endopterygota</taxon>
        <taxon>Coleoptera</taxon>
        <taxon>Polyphaga</taxon>
        <taxon>Cucujiformia</taxon>
        <taxon>Chrysomeloidea</taxon>
        <taxon>Cerambycidae</taxon>
        <taxon>Cerambycinae</taxon>
        <taxon>Callichromatini</taxon>
        <taxon>Aromia</taxon>
    </lineage>
</organism>
<feature type="non-terminal residue" evidence="2">
    <location>
        <position position="80"/>
    </location>
</feature>
<feature type="compositionally biased region" description="Basic and acidic residues" evidence="1">
    <location>
        <begin position="50"/>
        <end position="59"/>
    </location>
</feature>
<feature type="region of interest" description="Disordered" evidence="1">
    <location>
        <begin position="21"/>
        <end position="59"/>
    </location>
</feature>
<feature type="compositionally biased region" description="Basic and acidic residues" evidence="1">
    <location>
        <begin position="33"/>
        <end position="42"/>
    </location>
</feature>
<dbReference type="AlphaFoldDB" id="A0AAV8X6J5"/>
<dbReference type="Proteomes" id="UP001162162">
    <property type="component" value="Unassembled WGS sequence"/>
</dbReference>
<accession>A0AAV8X6J5</accession>
<evidence type="ECO:0000256" key="1">
    <source>
        <dbReference type="SAM" id="MobiDB-lite"/>
    </source>
</evidence>
<sequence>MSIRLLLGMCEISNFRDETRRDSQSVEISRNPEISRDPEIIPKKSNCVTSDDRAGHPGDLRLSSEDLAILVLSTNLKISE</sequence>
<comment type="caution">
    <text evidence="2">The sequence shown here is derived from an EMBL/GenBank/DDBJ whole genome shotgun (WGS) entry which is preliminary data.</text>
</comment>
<name>A0AAV8X6J5_9CUCU</name>
<protein>
    <submittedName>
        <fullName evidence="2">Uncharacterized protein</fullName>
    </submittedName>
</protein>
<reference evidence="2" key="1">
    <citation type="journal article" date="2023" name="Insect Mol. Biol.">
        <title>Genome sequencing provides insights into the evolution of gene families encoding plant cell wall-degrading enzymes in longhorned beetles.</title>
        <authorList>
            <person name="Shin N.R."/>
            <person name="Okamura Y."/>
            <person name="Kirsch R."/>
            <person name="Pauchet Y."/>
        </authorList>
    </citation>
    <scope>NUCLEOTIDE SEQUENCE</scope>
    <source>
        <strain evidence="2">AMC_N1</strain>
    </source>
</reference>
<keyword evidence="3" id="KW-1185">Reference proteome</keyword>
<dbReference type="EMBL" id="JAPWTK010001114">
    <property type="protein sequence ID" value="KAJ8934057.1"/>
    <property type="molecule type" value="Genomic_DNA"/>
</dbReference>
<evidence type="ECO:0000313" key="3">
    <source>
        <dbReference type="Proteomes" id="UP001162162"/>
    </source>
</evidence>
<evidence type="ECO:0000313" key="2">
    <source>
        <dbReference type="EMBL" id="KAJ8934057.1"/>
    </source>
</evidence>